<sequence>MTSGASLPHWGRLRRPALSLLSPPGWRPSSASSVRPLARPILARIVGSLGPFAPDSLVVPVATWVARRLRAVGQFAGAT</sequence>
<dbReference type="STRING" id="1193182.BN11_830014"/>
<reference evidence="1 2" key="1">
    <citation type="journal article" date="2013" name="ISME J.">
        <title>A metabolic model for members of the genus Tetrasphaera involved in enhanced biological phosphorus removal.</title>
        <authorList>
            <person name="Kristiansen R."/>
            <person name="Nguyen H.T.T."/>
            <person name="Saunders A.M."/>
            <person name="Nielsen J.L."/>
            <person name="Wimmer R."/>
            <person name="Le V.Q."/>
            <person name="McIlroy S.J."/>
            <person name="Petrovski S."/>
            <person name="Seviour R.J."/>
            <person name="Calteau A."/>
            <person name="Nielsen K.L."/>
            <person name="Nielsen P.H."/>
        </authorList>
    </citation>
    <scope>NUCLEOTIDE SEQUENCE [LARGE SCALE GENOMIC DNA]</scope>
    <source>
        <strain evidence="1 2">Ben110</strain>
    </source>
</reference>
<dbReference type="AlphaFoldDB" id="W6K2Y2"/>
<dbReference type="EMBL" id="CAJA01000511">
    <property type="protein sequence ID" value="CCH75601.1"/>
    <property type="molecule type" value="Genomic_DNA"/>
</dbReference>
<name>W6K2Y2_9MICO</name>
<evidence type="ECO:0000313" key="1">
    <source>
        <dbReference type="EMBL" id="CCH75601.1"/>
    </source>
</evidence>
<protein>
    <submittedName>
        <fullName evidence="1">Uncharacterized protein</fullName>
    </submittedName>
</protein>
<organism evidence="1 2">
    <name type="scientific">Nostocoides australiense Ben110</name>
    <dbReference type="NCBI Taxonomy" id="1193182"/>
    <lineage>
        <taxon>Bacteria</taxon>
        <taxon>Bacillati</taxon>
        <taxon>Actinomycetota</taxon>
        <taxon>Actinomycetes</taxon>
        <taxon>Micrococcales</taxon>
        <taxon>Intrasporangiaceae</taxon>
        <taxon>Nostocoides</taxon>
    </lineage>
</organism>
<evidence type="ECO:0000313" key="2">
    <source>
        <dbReference type="Proteomes" id="UP000035763"/>
    </source>
</evidence>
<keyword evidence="2" id="KW-1185">Reference proteome</keyword>
<gene>
    <name evidence="1" type="ORF">BN11_830014</name>
</gene>
<dbReference type="Proteomes" id="UP000035763">
    <property type="component" value="Unassembled WGS sequence"/>
</dbReference>
<proteinExistence type="predicted"/>
<accession>W6K2Y2</accession>
<comment type="caution">
    <text evidence="1">The sequence shown here is derived from an EMBL/GenBank/DDBJ whole genome shotgun (WGS) entry which is preliminary data.</text>
</comment>